<evidence type="ECO:0000256" key="7">
    <source>
        <dbReference type="ARBA" id="ARBA00022837"/>
    </source>
</evidence>
<dbReference type="PANTHER" id="PTHR46323">
    <property type="entry name" value="BETA-GALACTOSIDASE"/>
    <property type="match status" value="1"/>
</dbReference>
<dbReference type="Pfam" id="PF02836">
    <property type="entry name" value="Glyco_hydro_2_C"/>
    <property type="match status" value="1"/>
</dbReference>
<dbReference type="PANTHER" id="PTHR46323:SF2">
    <property type="entry name" value="BETA-GALACTOSIDASE"/>
    <property type="match status" value="1"/>
</dbReference>
<dbReference type="Gene3D" id="2.60.40.10">
    <property type="entry name" value="Immunoglobulins"/>
    <property type="match status" value="2"/>
</dbReference>
<comment type="subunit">
    <text evidence="4">Monomer.</text>
</comment>
<evidence type="ECO:0000256" key="3">
    <source>
        <dbReference type="ARBA" id="ARBA00007401"/>
    </source>
</evidence>
<dbReference type="InterPro" id="IPR032312">
    <property type="entry name" value="LacZ_4"/>
</dbReference>
<dbReference type="RefSeq" id="WP_072318380.1">
    <property type="nucleotide sequence ID" value="NZ_FPJE01000019.1"/>
</dbReference>
<evidence type="ECO:0000313" key="13">
    <source>
        <dbReference type="Proteomes" id="UP000182248"/>
    </source>
</evidence>
<dbReference type="InterPro" id="IPR006101">
    <property type="entry name" value="Glyco_hydro_2"/>
</dbReference>
<evidence type="ECO:0000256" key="2">
    <source>
        <dbReference type="ARBA" id="ARBA00001913"/>
    </source>
</evidence>
<dbReference type="InterPro" id="IPR006104">
    <property type="entry name" value="Glyco_hydro_2_N"/>
</dbReference>
<evidence type="ECO:0000259" key="11">
    <source>
        <dbReference type="SMART" id="SM01038"/>
    </source>
</evidence>
<evidence type="ECO:0000256" key="9">
    <source>
        <dbReference type="ARBA" id="ARBA00032230"/>
    </source>
</evidence>
<dbReference type="Gene3D" id="2.60.120.260">
    <property type="entry name" value="Galactose-binding domain-like"/>
    <property type="match status" value="1"/>
</dbReference>
<dbReference type="Pfam" id="PF00703">
    <property type="entry name" value="Glyco_hydro_2"/>
    <property type="match status" value="1"/>
</dbReference>
<organism evidence="12 13">
    <name type="scientific">Sinomicrobium oceani</name>
    <dbReference type="NCBI Taxonomy" id="1150368"/>
    <lineage>
        <taxon>Bacteria</taxon>
        <taxon>Pseudomonadati</taxon>
        <taxon>Bacteroidota</taxon>
        <taxon>Flavobacteriia</taxon>
        <taxon>Flavobacteriales</taxon>
        <taxon>Flavobacteriaceae</taxon>
        <taxon>Sinomicrobium</taxon>
    </lineage>
</organism>
<sequence length="1031" mass="118007">MKRFIITFVSLFISVTAISQTLDSVWENPDITEIDKLPPRASFFAYENTALAADGKEENSERFLSLNGTWKFNWVRDVADRPTGFFKEDFDTSGWDDIAVPGNWELQGYGIPIYVNHPYEFKTKNPEPPDIPDGYNPVGSYKRSFTLPEIWKGQKVYIHFGAVKSAFYIWVNGQKVGYSQGSKLPAEFDITPYVKSGTNQVALEVYRWSDGSFLECQDFWRISGIERDVYLYSTPITHIADIDITASLQNNYRDGIFNLGIKVANLPEKKNRFDLSVRLTDGNQTVYEATRKAGDSITVFSETFPDVKSWSAEFPNRYRLEVVLSEKGQEQEVVSCHIGFRTTEVKGNQYFLNGKPIFIKGVNRHEHDPVTGHVISRATMEKDIEILKQYNINAVRMAHYPNDPYFYDLCDRYGIYVVDEANIESHGMYYDLDHTLGNNPKWLKAHLERIRRMVERDKNHPSIITWSLGNEAGNGWNFYNAYNWIKERDTTRPVQYERAQHEWNTDIIVPQYPSPASMENFAKKGFDRPMIMSEYAHAMGNSMGNFKEYWEVIEKYDILQGGFIWDFIDQGILTEKNGRKIYAYGGDFGPEGTPSDGNFLINGLVMPDRTPNPHLYEVKRVHQNVKFSLKDTLNRSFAIKNWYFFRDISNYRIAWELLENGNPVENGTLDNFNLAAQEEKEIRIAPKHTFTSGKEYLLNFSVTLREEEPFIPAGYEIAHDQFILQTGDFSVDKSATGVVRTVDKKGVLQVTGTSFSIDFDAERGVISGYNLDGHTLIEEAGQVNFWRAPVDNDYGAGTQKKYIAWKDAGKSGKVTHTVTRLKKENAVAITFERSVLEGDAKFKQTYTVYPDGKIHISNTFVAEKGEHTDLFKFGNIMVLPEGFENLSWYGRGPFESYSDRKTATEIGLYSGTVSAQYHPYVRPQDSGNKTDVRYAVLRNNDDFSLRITGDKPIHFSALHYRMEDLDGGSEKAQMHSGELVPQKKTFVNIDGMQSGVAGIDSWYSLPLAEYRLPYASYIYSYWITPVSPETR</sequence>
<accession>A0A1K1R630</accession>
<dbReference type="GO" id="GO:0009341">
    <property type="term" value="C:beta-galactosidase complex"/>
    <property type="evidence" value="ECO:0007669"/>
    <property type="project" value="InterPro"/>
</dbReference>
<dbReference type="SUPFAM" id="SSF51445">
    <property type="entry name" value="(Trans)glycosidases"/>
    <property type="match status" value="1"/>
</dbReference>
<dbReference type="InterPro" id="IPR004199">
    <property type="entry name" value="B-gal_small/dom_5"/>
</dbReference>
<dbReference type="SUPFAM" id="SSF74650">
    <property type="entry name" value="Galactose mutarotase-like"/>
    <property type="match status" value="1"/>
</dbReference>
<proteinExistence type="inferred from homology"/>
<dbReference type="GO" id="GO:0030246">
    <property type="term" value="F:carbohydrate binding"/>
    <property type="evidence" value="ECO:0007669"/>
    <property type="project" value="InterPro"/>
</dbReference>
<evidence type="ECO:0000256" key="4">
    <source>
        <dbReference type="ARBA" id="ARBA00011245"/>
    </source>
</evidence>
<dbReference type="EMBL" id="FPJE01000019">
    <property type="protein sequence ID" value="SFW67377.1"/>
    <property type="molecule type" value="Genomic_DNA"/>
</dbReference>
<keyword evidence="13" id="KW-1185">Reference proteome</keyword>
<comment type="similarity">
    <text evidence="3">Belongs to the glycosyl hydrolase 2 family.</text>
</comment>
<keyword evidence="10" id="KW-0732">Signal</keyword>
<dbReference type="InterPro" id="IPR013783">
    <property type="entry name" value="Ig-like_fold"/>
</dbReference>
<dbReference type="GO" id="GO:0004565">
    <property type="term" value="F:beta-galactosidase activity"/>
    <property type="evidence" value="ECO:0007669"/>
    <property type="project" value="UniProtKB-EC"/>
</dbReference>
<keyword evidence="7" id="KW-0106">Calcium</keyword>
<protein>
    <recommendedName>
        <fullName evidence="5">beta-galactosidase</fullName>
        <ecNumber evidence="5">3.2.1.23</ecNumber>
    </recommendedName>
    <alternativeName>
        <fullName evidence="9">Lactase</fullName>
    </alternativeName>
</protein>
<dbReference type="Pfam" id="PF16353">
    <property type="entry name" value="LacZ_4"/>
    <property type="match status" value="1"/>
</dbReference>
<dbReference type="FunFam" id="3.20.20.80:FF:000121">
    <property type="entry name" value="Beta-galactosidase"/>
    <property type="match status" value="1"/>
</dbReference>
<dbReference type="Pfam" id="PF02929">
    <property type="entry name" value="Bgal_small_N"/>
    <property type="match status" value="1"/>
</dbReference>
<evidence type="ECO:0000256" key="8">
    <source>
        <dbReference type="ARBA" id="ARBA00023295"/>
    </source>
</evidence>
<dbReference type="OrthoDB" id="9801077at2"/>
<dbReference type="STRING" id="1150368.SAMN02927921_03192"/>
<dbReference type="SMART" id="SM01038">
    <property type="entry name" value="Bgal_small_N"/>
    <property type="match status" value="1"/>
</dbReference>
<evidence type="ECO:0000256" key="5">
    <source>
        <dbReference type="ARBA" id="ARBA00012756"/>
    </source>
</evidence>
<evidence type="ECO:0000313" key="12">
    <source>
        <dbReference type="EMBL" id="SFW67377.1"/>
    </source>
</evidence>
<comment type="catalytic activity">
    <reaction evidence="1">
        <text>Hydrolysis of terminal non-reducing beta-D-galactose residues in beta-D-galactosides.</text>
        <dbReference type="EC" id="3.2.1.23"/>
    </reaction>
</comment>
<dbReference type="InterPro" id="IPR017853">
    <property type="entry name" value="GH"/>
</dbReference>
<dbReference type="EC" id="3.2.1.23" evidence="5"/>
<evidence type="ECO:0000256" key="10">
    <source>
        <dbReference type="SAM" id="SignalP"/>
    </source>
</evidence>
<name>A0A1K1R630_9FLAO</name>
<dbReference type="Gene3D" id="2.70.98.10">
    <property type="match status" value="1"/>
</dbReference>
<dbReference type="InterPro" id="IPR006102">
    <property type="entry name" value="Ig-like_GH2"/>
</dbReference>
<dbReference type="Proteomes" id="UP000182248">
    <property type="component" value="Unassembled WGS sequence"/>
</dbReference>
<keyword evidence="8" id="KW-0326">Glycosidase</keyword>
<dbReference type="InterPro" id="IPR008979">
    <property type="entry name" value="Galactose-bd-like_sf"/>
</dbReference>
<dbReference type="AlphaFoldDB" id="A0A1K1R630"/>
<dbReference type="InterPro" id="IPR011013">
    <property type="entry name" value="Gal_mutarotase_sf_dom"/>
</dbReference>
<dbReference type="InterPro" id="IPR006103">
    <property type="entry name" value="Glyco_hydro_2_cat"/>
</dbReference>
<dbReference type="Pfam" id="PF02837">
    <property type="entry name" value="Glyco_hydro_2_N"/>
    <property type="match status" value="1"/>
</dbReference>
<evidence type="ECO:0000256" key="6">
    <source>
        <dbReference type="ARBA" id="ARBA00022801"/>
    </source>
</evidence>
<dbReference type="SUPFAM" id="SSF49303">
    <property type="entry name" value="beta-Galactosidase/glucuronidase domain"/>
    <property type="match status" value="2"/>
</dbReference>
<feature type="domain" description="Beta galactosidase small chain/" evidence="11">
    <location>
        <begin position="749"/>
        <end position="1024"/>
    </location>
</feature>
<dbReference type="SUPFAM" id="SSF49785">
    <property type="entry name" value="Galactose-binding domain-like"/>
    <property type="match status" value="1"/>
</dbReference>
<dbReference type="InterPro" id="IPR014718">
    <property type="entry name" value="GH-type_carb-bd"/>
</dbReference>
<keyword evidence="6" id="KW-0378">Hydrolase</keyword>
<feature type="signal peptide" evidence="10">
    <location>
        <begin position="1"/>
        <end position="19"/>
    </location>
</feature>
<dbReference type="GO" id="GO:0005990">
    <property type="term" value="P:lactose catabolic process"/>
    <property type="evidence" value="ECO:0007669"/>
    <property type="project" value="TreeGrafter"/>
</dbReference>
<comment type="cofactor">
    <cofactor evidence="2">
        <name>Ca(2+)</name>
        <dbReference type="ChEBI" id="CHEBI:29108"/>
    </cofactor>
</comment>
<feature type="chain" id="PRO_5012814717" description="beta-galactosidase" evidence="10">
    <location>
        <begin position="20"/>
        <end position="1031"/>
    </location>
</feature>
<dbReference type="InterPro" id="IPR050347">
    <property type="entry name" value="Bact_Beta-galactosidase"/>
</dbReference>
<evidence type="ECO:0000256" key="1">
    <source>
        <dbReference type="ARBA" id="ARBA00001412"/>
    </source>
</evidence>
<dbReference type="PRINTS" id="PR00132">
    <property type="entry name" value="GLHYDRLASE2"/>
</dbReference>
<gene>
    <name evidence="12" type="ORF">SAMN02927921_03192</name>
</gene>
<dbReference type="InterPro" id="IPR036156">
    <property type="entry name" value="Beta-gal/glucu_dom_sf"/>
</dbReference>
<dbReference type="Gene3D" id="3.20.20.80">
    <property type="entry name" value="Glycosidases"/>
    <property type="match status" value="1"/>
</dbReference>
<reference evidence="12 13" key="1">
    <citation type="submission" date="2016-11" db="EMBL/GenBank/DDBJ databases">
        <authorList>
            <person name="Jaros S."/>
            <person name="Januszkiewicz K."/>
            <person name="Wedrychowicz H."/>
        </authorList>
    </citation>
    <scope>NUCLEOTIDE SEQUENCE [LARGE SCALE GENOMIC DNA]</scope>
    <source>
        <strain evidence="12 13">CGMCC 1.12145</strain>
    </source>
</reference>